<sequence length="132" mass="15550">MENAYVQEFDRMYVVSLTPDTHERTCGYWYTLRARETAHTAFRTADELYRWLSERGLELESPLPEQGAGGWIPVTGRYRTVMDRDRDRFEAVEPILVTEVTDNAERTPAKITQDPDGVRVVHFMNINYRDRY</sequence>
<dbReference type="STRING" id="1108812.AWC16_18840"/>
<dbReference type="RefSeq" id="WP_085266097.1">
    <property type="nucleotide sequence ID" value="NZ_LQPG01000035.1"/>
</dbReference>
<proteinExistence type="predicted"/>
<accession>A0A1X1YBK8</accession>
<dbReference type="OrthoDB" id="5381276at2"/>
<keyword evidence="2" id="KW-1185">Reference proteome</keyword>
<protein>
    <submittedName>
        <fullName evidence="1">Uncharacterized protein</fullName>
    </submittedName>
</protein>
<evidence type="ECO:0000313" key="2">
    <source>
        <dbReference type="Proteomes" id="UP000193866"/>
    </source>
</evidence>
<gene>
    <name evidence="1" type="ORF">AWC16_18840</name>
</gene>
<reference evidence="1 2" key="1">
    <citation type="submission" date="2016-01" db="EMBL/GenBank/DDBJ databases">
        <title>The new phylogeny of the genus Mycobacterium.</title>
        <authorList>
            <person name="Tarcisio F."/>
            <person name="Conor M."/>
            <person name="Antonella G."/>
            <person name="Elisabetta G."/>
            <person name="Giulia F.S."/>
            <person name="Sara T."/>
            <person name="Anna F."/>
            <person name="Clotilde B."/>
            <person name="Roberto B."/>
            <person name="Veronica D.S."/>
            <person name="Fabio R."/>
            <person name="Monica P."/>
            <person name="Olivier J."/>
            <person name="Enrico T."/>
            <person name="Nicola S."/>
        </authorList>
    </citation>
    <scope>NUCLEOTIDE SEQUENCE [LARGE SCALE GENOMIC DNA]</scope>
    <source>
        <strain evidence="1 2">DSM 45394</strain>
    </source>
</reference>
<evidence type="ECO:0000313" key="1">
    <source>
        <dbReference type="EMBL" id="ORW08459.1"/>
    </source>
</evidence>
<organism evidence="1 2">
    <name type="scientific">Mycolicibacter longobardus</name>
    <dbReference type="NCBI Taxonomy" id="1108812"/>
    <lineage>
        <taxon>Bacteria</taxon>
        <taxon>Bacillati</taxon>
        <taxon>Actinomycetota</taxon>
        <taxon>Actinomycetes</taxon>
        <taxon>Mycobacteriales</taxon>
        <taxon>Mycobacteriaceae</taxon>
        <taxon>Mycolicibacter</taxon>
    </lineage>
</organism>
<dbReference type="EMBL" id="LQPG01000035">
    <property type="protein sequence ID" value="ORW08459.1"/>
    <property type="molecule type" value="Genomic_DNA"/>
</dbReference>
<dbReference type="Proteomes" id="UP000193866">
    <property type="component" value="Unassembled WGS sequence"/>
</dbReference>
<comment type="caution">
    <text evidence="1">The sequence shown here is derived from an EMBL/GenBank/DDBJ whole genome shotgun (WGS) entry which is preliminary data.</text>
</comment>
<dbReference type="AlphaFoldDB" id="A0A1X1YBK8"/>
<name>A0A1X1YBK8_9MYCO</name>